<keyword evidence="6" id="KW-1185">Reference proteome</keyword>
<organism evidence="5 6">
    <name type="scientific">Lodderomyces beijingensis</name>
    <dbReference type="NCBI Taxonomy" id="1775926"/>
    <lineage>
        <taxon>Eukaryota</taxon>
        <taxon>Fungi</taxon>
        <taxon>Dikarya</taxon>
        <taxon>Ascomycota</taxon>
        <taxon>Saccharomycotina</taxon>
        <taxon>Pichiomycetes</taxon>
        <taxon>Debaryomycetaceae</taxon>
        <taxon>Candida/Lodderomyces clade</taxon>
        <taxon>Lodderomyces</taxon>
    </lineage>
</organism>
<feature type="transmembrane region" description="Helical" evidence="2">
    <location>
        <begin position="355"/>
        <end position="375"/>
    </location>
</feature>
<dbReference type="InterPro" id="IPR053065">
    <property type="entry name" value="Archenteron_Induction-Rel"/>
</dbReference>
<evidence type="ECO:0000256" key="3">
    <source>
        <dbReference type="SAM" id="SignalP"/>
    </source>
</evidence>
<dbReference type="RefSeq" id="XP_066832935.1">
    <property type="nucleotide sequence ID" value="XM_066976390.1"/>
</dbReference>
<sequence>MKFSNLVAWSLTITLSAASSAGSSKQKASVYRLPPSRGPSSSNDAELSIDDARVYLDSFVGKDQSQLKLDVDGKLVELLNEQYEHDSQHEHHGKPKLLVNVKGAEFGDAPIFHTDRKIHSYFKHHHDHDEAEQLTQELSLVSEHGYAELTRHFQYFQQRKNHIWTDFTTHQQVMSQYNPVNDQIFINELSSLIHLKEYVEKNQAFPSDVFVIQLASLLSIERRIGAEAATFKHSKTTMAELLEAMNEQFNILIVSTPSTSHDVAHLNKRSLELSKINTSVFKYGTKEACEIATNNCNSHGECNKISQKSNGGAAANGSEEWACVCVPSFNSTTSKTTTWVGYDCAKRDVSVQANLFLWTTVALLLVTVGGIKLLLGVGETPLPGVLDAATLPGKKTL</sequence>
<feature type="domain" description="Vacuolar sorting protein Vps3844 C-terminal" evidence="4">
    <location>
        <begin position="283"/>
        <end position="388"/>
    </location>
</feature>
<keyword evidence="3" id="KW-0732">Signal</keyword>
<protein>
    <recommendedName>
        <fullName evidence="4">Vacuolar sorting protein Vps3844 C-terminal domain-containing protein</fullName>
    </recommendedName>
</protein>
<feature type="signal peptide" evidence="3">
    <location>
        <begin position="1"/>
        <end position="18"/>
    </location>
</feature>
<evidence type="ECO:0000256" key="2">
    <source>
        <dbReference type="SAM" id="Phobius"/>
    </source>
</evidence>
<accession>A0ABP0ZUF3</accession>
<proteinExistence type="predicted"/>
<evidence type="ECO:0000313" key="6">
    <source>
        <dbReference type="Proteomes" id="UP001497383"/>
    </source>
</evidence>
<gene>
    <name evidence="5" type="ORF">LODBEIA_P59970</name>
</gene>
<dbReference type="EMBL" id="OZ022412">
    <property type="protein sequence ID" value="CAK9442254.1"/>
    <property type="molecule type" value="Genomic_DNA"/>
</dbReference>
<evidence type="ECO:0000259" key="4">
    <source>
        <dbReference type="Pfam" id="PF12955"/>
    </source>
</evidence>
<keyword evidence="2" id="KW-1133">Transmembrane helix</keyword>
<evidence type="ECO:0000256" key="1">
    <source>
        <dbReference type="SAM" id="MobiDB-lite"/>
    </source>
</evidence>
<dbReference type="PANTHER" id="PTHR36853">
    <property type="entry name" value="EXPRESSED PROTEIN"/>
    <property type="match status" value="1"/>
</dbReference>
<dbReference type="Proteomes" id="UP001497383">
    <property type="component" value="Chromosome 8"/>
</dbReference>
<dbReference type="GeneID" id="92211193"/>
<keyword evidence="2" id="KW-0812">Transmembrane</keyword>
<keyword evidence="2" id="KW-0472">Membrane</keyword>
<feature type="chain" id="PRO_5047516011" description="Vacuolar sorting protein Vps3844 C-terminal domain-containing protein" evidence="3">
    <location>
        <begin position="19"/>
        <end position="397"/>
    </location>
</feature>
<dbReference type="PANTHER" id="PTHR36853:SF1">
    <property type="entry name" value="DUF3844 DOMAIN-CONTAINING PROTEIN"/>
    <property type="match status" value="1"/>
</dbReference>
<feature type="region of interest" description="Disordered" evidence="1">
    <location>
        <begin position="26"/>
        <end position="45"/>
    </location>
</feature>
<reference evidence="5 6" key="1">
    <citation type="submission" date="2024-03" db="EMBL/GenBank/DDBJ databases">
        <authorList>
            <person name="Brejova B."/>
        </authorList>
    </citation>
    <scope>NUCLEOTIDE SEQUENCE [LARGE SCALE GENOMIC DNA]</scope>
    <source>
        <strain evidence="5 6">CBS 14171</strain>
    </source>
</reference>
<evidence type="ECO:0000313" key="5">
    <source>
        <dbReference type="EMBL" id="CAK9442254.1"/>
    </source>
</evidence>
<name>A0ABP0ZUF3_9ASCO</name>
<dbReference type="InterPro" id="IPR024382">
    <property type="entry name" value="Vps3844_C"/>
</dbReference>
<dbReference type="Pfam" id="PF12955">
    <property type="entry name" value="Vps3844_C"/>
    <property type="match status" value="1"/>
</dbReference>